<keyword evidence="2" id="KW-1185">Reference proteome</keyword>
<dbReference type="Gene3D" id="3.80.10.10">
    <property type="entry name" value="Ribonuclease Inhibitor"/>
    <property type="match status" value="1"/>
</dbReference>
<reference evidence="1" key="1">
    <citation type="submission" date="2020-11" db="EMBL/GenBank/DDBJ databases">
        <authorList>
            <consortium name="DOE Joint Genome Institute"/>
            <person name="Ahrendt S."/>
            <person name="Riley R."/>
            <person name="Andreopoulos W."/>
            <person name="Labutti K."/>
            <person name="Pangilinan J."/>
            <person name="Ruiz-Duenas F.J."/>
            <person name="Barrasa J.M."/>
            <person name="Sanchez-Garcia M."/>
            <person name="Camarero S."/>
            <person name="Miyauchi S."/>
            <person name="Serrano A."/>
            <person name="Linde D."/>
            <person name="Babiker R."/>
            <person name="Drula E."/>
            <person name="Ayuso-Fernandez I."/>
            <person name="Pacheco R."/>
            <person name="Padilla G."/>
            <person name="Ferreira P."/>
            <person name="Barriuso J."/>
            <person name="Kellner H."/>
            <person name="Castanera R."/>
            <person name="Alfaro M."/>
            <person name="Ramirez L."/>
            <person name="Pisabarro A.G."/>
            <person name="Kuo A."/>
            <person name="Tritt A."/>
            <person name="Lipzen A."/>
            <person name="He G."/>
            <person name="Yan M."/>
            <person name="Ng V."/>
            <person name="Cullen D."/>
            <person name="Martin F."/>
            <person name="Rosso M.-N."/>
            <person name="Henrissat B."/>
            <person name="Hibbett D."/>
            <person name="Martinez A.T."/>
            <person name="Grigoriev I.V."/>
        </authorList>
    </citation>
    <scope>NUCLEOTIDE SEQUENCE</scope>
    <source>
        <strain evidence="1">CBS 247.69</strain>
    </source>
</reference>
<sequence length="445" mass="50766">MHRCLNIKELFTMIIENRSVETYVHLAVTCHAFKEPVLDRFWCSLNTLAPLIRTMPSDLWEDTEDDAITFRRSLLPTDWERFDYYEHRIKQLGHGLGCNILEMTSVHADVFTILAGYRPVRTFFRNLRALHPNVLHASIFPSITTFIGSNLVSVVFAHDIHESHQAIASVSALPYLSPKIQDIEYTGTYPSNILEASNRIRLLQRFRFILVADILPLADVAGDSFRVIFFKVSNTAMISPEDLPTSFTEIGRCRKLNIILLNAVIHNIQRMLDATQCDLGCVNIVDKYDEESIGLDVQLSHFTRINALLAEHRGPNLTHVVLRFNHGDIINLPPPPAILVKAFSPLLSIRMLRYVHITASFVQYLNNSWLKCAAKYWPYLQSLYLDGNTHLPIIDISLSGLFPLLRGCPHLECLSLRYVIKPFCHTLLEGLERNTVLSNGFKCRS</sequence>
<proteinExistence type="predicted"/>
<evidence type="ECO:0000313" key="1">
    <source>
        <dbReference type="EMBL" id="KAF9465211.1"/>
    </source>
</evidence>
<evidence type="ECO:0000313" key="2">
    <source>
        <dbReference type="Proteomes" id="UP000807353"/>
    </source>
</evidence>
<dbReference type="AlphaFoldDB" id="A0A9P5YC91"/>
<dbReference type="OrthoDB" id="3067012at2759"/>
<dbReference type="SUPFAM" id="SSF52047">
    <property type="entry name" value="RNI-like"/>
    <property type="match status" value="1"/>
</dbReference>
<dbReference type="InterPro" id="IPR032675">
    <property type="entry name" value="LRR_dom_sf"/>
</dbReference>
<name>A0A9P5YC91_9AGAR</name>
<protein>
    <recommendedName>
        <fullName evidence="3">F-box domain-containing protein</fullName>
    </recommendedName>
</protein>
<organism evidence="1 2">
    <name type="scientific">Collybia nuda</name>
    <dbReference type="NCBI Taxonomy" id="64659"/>
    <lineage>
        <taxon>Eukaryota</taxon>
        <taxon>Fungi</taxon>
        <taxon>Dikarya</taxon>
        <taxon>Basidiomycota</taxon>
        <taxon>Agaricomycotina</taxon>
        <taxon>Agaricomycetes</taxon>
        <taxon>Agaricomycetidae</taxon>
        <taxon>Agaricales</taxon>
        <taxon>Tricholomatineae</taxon>
        <taxon>Clitocybaceae</taxon>
        <taxon>Collybia</taxon>
    </lineage>
</organism>
<dbReference type="Proteomes" id="UP000807353">
    <property type="component" value="Unassembled WGS sequence"/>
</dbReference>
<accession>A0A9P5YC91</accession>
<dbReference type="EMBL" id="MU150249">
    <property type="protein sequence ID" value="KAF9465211.1"/>
    <property type="molecule type" value="Genomic_DNA"/>
</dbReference>
<evidence type="ECO:0008006" key="3">
    <source>
        <dbReference type="Google" id="ProtNLM"/>
    </source>
</evidence>
<comment type="caution">
    <text evidence="1">The sequence shown here is derived from an EMBL/GenBank/DDBJ whole genome shotgun (WGS) entry which is preliminary data.</text>
</comment>
<gene>
    <name evidence="1" type="ORF">BDZ94DRAFT_1320533</name>
</gene>